<evidence type="ECO:0000313" key="2">
    <source>
        <dbReference type="Proteomes" id="UP000053257"/>
    </source>
</evidence>
<gene>
    <name evidence="1" type="ORF">PHLGIDRAFT_468415</name>
</gene>
<sequence>MSSSACLITAYDTVTLGSTHWTVTRRRHSFHSSAQGDSLGTAKSRLRLQPGHVYAIDHFRVSERRETLRSDGQEADDCTARGQSGEQWQCSFPRPSRTISCALLSADCIIVNIAVPGEKDHSVDMLLYTSAIREDSVYADLSQPLSLALAAFPLLSKPLQMDAV</sequence>
<accession>A0A0C3PJB8</accession>
<evidence type="ECO:0000313" key="1">
    <source>
        <dbReference type="EMBL" id="KIP06223.1"/>
    </source>
</evidence>
<proteinExistence type="predicted"/>
<keyword evidence="2" id="KW-1185">Reference proteome</keyword>
<dbReference type="EMBL" id="KN840523">
    <property type="protein sequence ID" value="KIP06223.1"/>
    <property type="molecule type" value="Genomic_DNA"/>
</dbReference>
<dbReference type="AlphaFoldDB" id="A0A0C3PJB8"/>
<protein>
    <submittedName>
        <fullName evidence="1">Uncharacterized protein</fullName>
    </submittedName>
</protein>
<dbReference type="HOGENOM" id="CLU_1619631_0_0_1"/>
<name>A0A0C3PJB8_PHLG1</name>
<organism evidence="1 2">
    <name type="scientific">Phlebiopsis gigantea (strain 11061_1 CR5-6)</name>
    <name type="common">White-rot fungus</name>
    <name type="synonym">Peniophora gigantea</name>
    <dbReference type="NCBI Taxonomy" id="745531"/>
    <lineage>
        <taxon>Eukaryota</taxon>
        <taxon>Fungi</taxon>
        <taxon>Dikarya</taxon>
        <taxon>Basidiomycota</taxon>
        <taxon>Agaricomycotina</taxon>
        <taxon>Agaricomycetes</taxon>
        <taxon>Polyporales</taxon>
        <taxon>Phanerochaetaceae</taxon>
        <taxon>Phlebiopsis</taxon>
    </lineage>
</organism>
<dbReference type="Proteomes" id="UP000053257">
    <property type="component" value="Unassembled WGS sequence"/>
</dbReference>
<reference evidence="1 2" key="1">
    <citation type="journal article" date="2014" name="PLoS Genet.">
        <title>Analysis of the Phlebiopsis gigantea genome, transcriptome and secretome provides insight into its pioneer colonization strategies of wood.</title>
        <authorList>
            <person name="Hori C."/>
            <person name="Ishida T."/>
            <person name="Igarashi K."/>
            <person name="Samejima M."/>
            <person name="Suzuki H."/>
            <person name="Master E."/>
            <person name="Ferreira P."/>
            <person name="Ruiz-Duenas F.J."/>
            <person name="Held B."/>
            <person name="Canessa P."/>
            <person name="Larrondo L.F."/>
            <person name="Schmoll M."/>
            <person name="Druzhinina I.S."/>
            <person name="Kubicek C.P."/>
            <person name="Gaskell J.A."/>
            <person name="Kersten P."/>
            <person name="St John F."/>
            <person name="Glasner J."/>
            <person name="Sabat G."/>
            <person name="Splinter BonDurant S."/>
            <person name="Syed K."/>
            <person name="Yadav J."/>
            <person name="Mgbeahuruike A.C."/>
            <person name="Kovalchuk A."/>
            <person name="Asiegbu F.O."/>
            <person name="Lackner G."/>
            <person name="Hoffmeister D."/>
            <person name="Rencoret J."/>
            <person name="Gutierrez A."/>
            <person name="Sun H."/>
            <person name="Lindquist E."/>
            <person name="Barry K."/>
            <person name="Riley R."/>
            <person name="Grigoriev I.V."/>
            <person name="Henrissat B."/>
            <person name="Kues U."/>
            <person name="Berka R.M."/>
            <person name="Martinez A.T."/>
            <person name="Covert S.F."/>
            <person name="Blanchette R.A."/>
            <person name="Cullen D."/>
        </authorList>
    </citation>
    <scope>NUCLEOTIDE SEQUENCE [LARGE SCALE GENOMIC DNA]</scope>
    <source>
        <strain evidence="1 2">11061_1 CR5-6</strain>
    </source>
</reference>